<gene>
    <name evidence="1" type="ORF">METZ01_LOCUS65644</name>
</gene>
<evidence type="ECO:0000313" key="1">
    <source>
        <dbReference type="EMBL" id="SVA12790.1"/>
    </source>
</evidence>
<sequence>MGAFSQQIPIILKGDVHILVAFGIDTYKSVAGRKEMTVTTDTALISHLMRRAGFGAAHEEIEAYAEMGYEATVEKLLDPESEP</sequence>
<dbReference type="EMBL" id="UINC01004229">
    <property type="protein sequence ID" value="SVA12790.1"/>
    <property type="molecule type" value="Genomic_DNA"/>
</dbReference>
<protein>
    <submittedName>
        <fullName evidence="1">Uncharacterized protein</fullName>
    </submittedName>
</protein>
<reference evidence="1" key="1">
    <citation type="submission" date="2018-05" db="EMBL/GenBank/DDBJ databases">
        <authorList>
            <person name="Lanie J.A."/>
            <person name="Ng W.-L."/>
            <person name="Kazmierczak K.M."/>
            <person name="Andrzejewski T.M."/>
            <person name="Davidsen T.M."/>
            <person name="Wayne K.J."/>
            <person name="Tettelin H."/>
            <person name="Glass J.I."/>
            <person name="Rusch D."/>
            <person name="Podicherti R."/>
            <person name="Tsui H.-C.T."/>
            <person name="Winkler M.E."/>
        </authorList>
    </citation>
    <scope>NUCLEOTIDE SEQUENCE</scope>
</reference>
<dbReference type="AlphaFoldDB" id="A0A381T9D6"/>
<organism evidence="1">
    <name type="scientific">marine metagenome</name>
    <dbReference type="NCBI Taxonomy" id="408172"/>
    <lineage>
        <taxon>unclassified sequences</taxon>
        <taxon>metagenomes</taxon>
        <taxon>ecological metagenomes</taxon>
    </lineage>
</organism>
<feature type="non-terminal residue" evidence="1">
    <location>
        <position position="83"/>
    </location>
</feature>
<name>A0A381T9D6_9ZZZZ</name>
<accession>A0A381T9D6</accession>
<proteinExistence type="predicted"/>